<evidence type="ECO:0000256" key="4">
    <source>
        <dbReference type="ARBA" id="ARBA00023136"/>
    </source>
</evidence>
<accession>A0A381UET8</accession>
<sequence length="256" mass="30049">MESLYSDISYRIRNSNTFEKIIFLNIAVYISYLILDLFNLPYINQYFALTSDYLYNPWSIITYAFIHEGFYELIFMLIMIYYSSTKLINLYGEKIPLRIFFTGIILGALFFLLFYNGNGPLIGSSAGTYALLFFMLCYMPNHLIKISFIKFEFKYIMFLLFFMDIIRLFANNTLDGGAIAHLGGYLAGFYHYTSVYGIGDFKRFYKRRKPRNKKNESPADFSRQKKIDIILDKISKSGYDSLSKSEKEYLFKSGKK</sequence>
<dbReference type="SUPFAM" id="SSF144091">
    <property type="entry name" value="Rhomboid-like"/>
    <property type="match status" value="1"/>
</dbReference>
<evidence type="ECO:0000256" key="5">
    <source>
        <dbReference type="SAM" id="Phobius"/>
    </source>
</evidence>
<keyword evidence="2 5" id="KW-0812">Transmembrane</keyword>
<dbReference type="Gene3D" id="1.20.1540.10">
    <property type="entry name" value="Rhomboid-like"/>
    <property type="match status" value="1"/>
</dbReference>
<dbReference type="InterPro" id="IPR035952">
    <property type="entry name" value="Rhomboid-like_sf"/>
</dbReference>
<organism evidence="8">
    <name type="scientific">marine metagenome</name>
    <dbReference type="NCBI Taxonomy" id="408172"/>
    <lineage>
        <taxon>unclassified sequences</taxon>
        <taxon>metagenomes</taxon>
        <taxon>ecological metagenomes</taxon>
    </lineage>
</organism>
<evidence type="ECO:0000259" key="6">
    <source>
        <dbReference type="Pfam" id="PF01694"/>
    </source>
</evidence>
<dbReference type="GO" id="GO:0016020">
    <property type="term" value="C:membrane"/>
    <property type="evidence" value="ECO:0007669"/>
    <property type="project" value="UniProtKB-SubCell"/>
</dbReference>
<dbReference type="EMBL" id="UINC01006300">
    <property type="protein sequence ID" value="SVA26715.1"/>
    <property type="molecule type" value="Genomic_DNA"/>
</dbReference>
<dbReference type="InterPro" id="IPR022764">
    <property type="entry name" value="Peptidase_S54_rhomboid_dom"/>
</dbReference>
<keyword evidence="4 5" id="KW-0472">Membrane</keyword>
<evidence type="ECO:0000313" key="8">
    <source>
        <dbReference type="EMBL" id="SVA26715.1"/>
    </source>
</evidence>
<feature type="domain" description="DUF6576" evidence="7">
    <location>
        <begin position="222"/>
        <end position="250"/>
    </location>
</feature>
<evidence type="ECO:0000256" key="1">
    <source>
        <dbReference type="ARBA" id="ARBA00004141"/>
    </source>
</evidence>
<feature type="transmembrane region" description="Helical" evidence="5">
    <location>
        <begin position="182"/>
        <end position="201"/>
    </location>
</feature>
<proteinExistence type="predicted"/>
<keyword evidence="3 5" id="KW-1133">Transmembrane helix</keyword>
<dbReference type="Pfam" id="PF01694">
    <property type="entry name" value="Rhomboid"/>
    <property type="match status" value="1"/>
</dbReference>
<dbReference type="AlphaFoldDB" id="A0A381UET8"/>
<protein>
    <submittedName>
        <fullName evidence="8">Uncharacterized protein</fullName>
    </submittedName>
</protein>
<evidence type="ECO:0000256" key="2">
    <source>
        <dbReference type="ARBA" id="ARBA00022692"/>
    </source>
</evidence>
<feature type="domain" description="Peptidase S54 rhomboid" evidence="6">
    <location>
        <begin position="57"/>
        <end position="190"/>
    </location>
</feature>
<feature type="transmembrane region" description="Helical" evidence="5">
    <location>
        <begin position="121"/>
        <end position="139"/>
    </location>
</feature>
<dbReference type="GO" id="GO:0004252">
    <property type="term" value="F:serine-type endopeptidase activity"/>
    <property type="evidence" value="ECO:0007669"/>
    <property type="project" value="InterPro"/>
</dbReference>
<name>A0A381UET8_9ZZZZ</name>
<feature type="transmembrane region" description="Helical" evidence="5">
    <location>
        <begin position="151"/>
        <end position="170"/>
    </location>
</feature>
<feature type="transmembrane region" description="Helical" evidence="5">
    <location>
        <begin position="21"/>
        <end position="40"/>
    </location>
</feature>
<gene>
    <name evidence="8" type="ORF">METZ01_LOCUS79569</name>
</gene>
<dbReference type="Pfam" id="PF20216">
    <property type="entry name" value="DUF6576"/>
    <property type="match status" value="1"/>
</dbReference>
<reference evidence="8" key="1">
    <citation type="submission" date="2018-05" db="EMBL/GenBank/DDBJ databases">
        <authorList>
            <person name="Lanie J.A."/>
            <person name="Ng W.-L."/>
            <person name="Kazmierczak K.M."/>
            <person name="Andrzejewski T.M."/>
            <person name="Davidsen T.M."/>
            <person name="Wayne K.J."/>
            <person name="Tettelin H."/>
            <person name="Glass J.I."/>
            <person name="Rusch D."/>
            <person name="Podicherti R."/>
            <person name="Tsui H.-C.T."/>
            <person name="Winkler M.E."/>
        </authorList>
    </citation>
    <scope>NUCLEOTIDE SEQUENCE</scope>
</reference>
<feature type="transmembrane region" description="Helical" evidence="5">
    <location>
        <begin position="95"/>
        <end position="115"/>
    </location>
</feature>
<comment type="subcellular location">
    <subcellularLocation>
        <location evidence="1">Membrane</location>
        <topology evidence="1">Multi-pass membrane protein</topology>
    </subcellularLocation>
</comment>
<evidence type="ECO:0000259" key="7">
    <source>
        <dbReference type="Pfam" id="PF20216"/>
    </source>
</evidence>
<feature type="transmembrane region" description="Helical" evidence="5">
    <location>
        <begin position="60"/>
        <end position="83"/>
    </location>
</feature>
<evidence type="ECO:0000256" key="3">
    <source>
        <dbReference type="ARBA" id="ARBA00022989"/>
    </source>
</evidence>
<dbReference type="InterPro" id="IPR046483">
    <property type="entry name" value="DUF6576"/>
</dbReference>